<dbReference type="PANTHER" id="PTHR31027:SF2">
    <property type="entry name" value="LEBERCILIN DOMAIN-CONTAINING PROTEIN"/>
    <property type="match status" value="1"/>
</dbReference>
<evidence type="ECO:0000313" key="3">
    <source>
        <dbReference type="EMBL" id="CAD9860567.1"/>
    </source>
</evidence>
<feature type="region of interest" description="Disordered" evidence="2">
    <location>
        <begin position="1"/>
        <end position="25"/>
    </location>
</feature>
<feature type="coiled-coil region" evidence="1">
    <location>
        <begin position="34"/>
        <end position="103"/>
    </location>
</feature>
<dbReference type="EMBL" id="HBHR01006328">
    <property type="protein sequence ID" value="CAD9860567.1"/>
    <property type="molecule type" value="Transcribed_RNA"/>
</dbReference>
<dbReference type="GO" id="GO:0008298">
    <property type="term" value="P:intracellular mRNA localization"/>
    <property type="evidence" value="ECO:0007669"/>
    <property type="project" value="TreeGrafter"/>
</dbReference>
<name>A0A7S2UVN4_9STRA</name>
<feature type="region of interest" description="Disordered" evidence="2">
    <location>
        <begin position="431"/>
        <end position="542"/>
    </location>
</feature>
<protein>
    <submittedName>
        <fullName evidence="3">Uncharacterized protein</fullName>
    </submittedName>
</protein>
<dbReference type="GO" id="GO:0005783">
    <property type="term" value="C:endoplasmic reticulum"/>
    <property type="evidence" value="ECO:0007669"/>
    <property type="project" value="TreeGrafter"/>
</dbReference>
<dbReference type="PANTHER" id="PTHR31027">
    <property type="entry name" value="NUCLEAR SEGREGATION PROTEIN BFR1"/>
    <property type="match status" value="1"/>
</dbReference>
<dbReference type="Gene3D" id="1.10.287.1490">
    <property type="match status" value="1"/>
</dbReference>
<feature type="compositionally biased region" description="Basic and acidic residues" evidence="2">
    <location>
        <begin position="447"/>
        <end position="459"/>
    </location>
</feature>
<dbReference type="Pfam" id="PF23435">
    <property type="entry name" value="DUF7121"/>
    <property type="match status" value="1"/>
</dbReference>
<dbReference type="GO" id="GO:0003729">
    <property type="term" value="F:mRNA binding"/>
    <property type="evidence" value="ECO:0007669"/>
    <property type="project" value="TreeGrafter"/>
</dbReference>
<keyword evidence="1" id="KW-0175">Coiled coil</keyword>
<evidence type="ECO:0000256" key="2">
    <source>
        <dbReference type="SAM" id="MobiDB-lite"/>
    </source>
</evidence>
<dbReference type="AlphaFoldDB" id="A0A7S2UVN4"/>
<dbReference type="GO" id="GO:0042175">
    <property type="term" value="C:nuclear outer membrane-endoplasmic reticulum membrane network"/>
    <property type="evidence" value="ECO:0007669"/>
    <property type="project" value="TreeGrafter"/>
</dbReference>
<evidence type="ECO:0000256" key="1">
    <source>
        <dbReference type="SAM" id="Coils"/>
    </source>
</evidence>
<feature type="compositionally biased region" description="Basic residues" evidence="2">
    <location>
        <begin position="375"/>
        <end position="390"/>
    </location>
</feature>
<dbReference type="InterPro" id="IPR039604">
    <property type="entry name" value="Bfr1"/>
</dbReference>
<dbReference type="InterPro" id="IPR055545">
    <property type="entry name" value="DUF7121"/>
</dbReference>
<feature type="region of interest" description="Disordered" evidence="2">
    <location>
        <begin position="324"/>
        <end position="395"/>
    </location>
</feature>
<dbReference type="GO" id="GO:1990904">
    <property type="term" value="C:ribonucleoprotein complex"/>
    <property type="evidence" value="ECO:0007669"/>
    <property type="project" value="TreeGrafter"/>
</dbReference>
<organism evidence="3">
    <name type="scientific">Fibrocapsa japonica</name>
    <dbReference type="NCBI Taxonomy" id="94617"/>
    <lineage>
        <taxon>Eukaryota</taxon>
        <taxon>Sar</taxon>
        <taxon>Stramenopiles</taxon>
        <taxon>Ochrophyta</taxon>
        <taxon>Raphidophyceae</taxon>
        <taxon>Chattonellales</taxon>
        <taxon>Chattonellaceae</taxon>
        <taxon>Fibrocapsa</taxon>
    </lineage>
</organism>
<reference evidence="3" key="1">
    <citation type="submission" date="2021-01" db="EMBL/GenBank/DDBJ databases">
        <authorList>
            <person name="Corre E."/>
            <person name="Pelletier E."/>
            <person name="Niang G."/>
            <person name="Scheremetjew M."/>
            <person name="Finn R."/>
            <person name="Kale V."/>
            <person name="Holt S."/>
            <person name="Cochrane G."/>
            <person name="Meng A."/>
            <person name="Brown T."/>
            <person name="Cohen L."/>
        </authorList>
    </citation>
    <scope>NUCLEOTIDE SEQUENCE</scope>
    <source>
        <strain evidence="3">CCMP1661</strain>
    </source>
</reference>
<gene>
    <name evidence="3" type="ORF">FJAP1339_LOCUS3088</name>
</gene>
<accession>A0A7S2UVN4</accession>
<feature type="compositionally biased region" description="Acidic residues" evidence="2">
    <location>
        <begin position="531"/>
        <end position="542"/>
    </location>
</feature>
<proteinExistence type="predicted"/>
<sequence>MAEEETQNIVATEEAPPAEDDKPKVLKKVGKPDEAEFQAKVEAVNVEIKALQDEVASIRQKLDEASSQRTGQQDVLQEARAEMNRLKGERDQVKGELQQIINARNEVRSKLDESIAAGRNMRSELKFTSVGEIDAEIRRLERKQNTTSMNLREEKQLIKEIETLQKSKKMVAKFGEQEATIGSAREATKDFQGRIAEKQAEVKAVQEKLAAQRAVLDSLGSRNEEEKSQVPDLIKKRNDLRKTIDEKYQSIRNMRAENKKALDEHYNYLREVRRQRSEARRKEQEARRAQEEERRKQLEAEELLKVPYEEEMTLCDTLVAYLEKLGSPDAPPPPPAQDQGPAPCATHSSMDFDGMVLKAHKRDDDDEQLWGTGGGKKKGKKGGKKKGEKKGKKDQIVHAIDTLESFALLSLDPPANTAAVSGAIEAVKAKKEWYSQQPRGSVPRLGQSEDDKEKSPEKKKGGKKPVGFTASGDEEAFPTLPGFKPPAPKPAPTEAEEGGEKEGEAEGEEGADKAAEAEGEDAAEAEKPSEAEEDSPEADASS</sequence>
<feature type="compositionally biased region" description="Basic and acidic residues" evidence="2">
    <location>
        <begin position="498"/>
        <end position="516"/>
    </location>
</feature>
<feature type="region of interest" description="Disordered" evidence="2">
    <location>
        <begin position="272"/>
        <end position="303"/>
    </location>
</feature>